<protein>
    <submittedName>
        <fullName evidence="1">Uncharacterized protein</fullName>
    </submittedName>
</protein>
<dbReference type="AlphaFoldDB" id="A0A7V9Z8Y7"/>
<evidence type="ECO:0000313" key="2">
    <source>
        <dbReference type="Proteomes" id="UP000523087"/>
    </source>
</evidence>
<reference evidence="1 2" key="1">
    <citation type="submission" date="2020-07" db="EMBL/GenBank/DDBJ databases">
        <title>Genomic Encyclopedia of Type Strains, Phase IV (KMG-IV): sequencing the most valuable type-strain genomes for metagenomic binning, comparative biology and taxonomic classification.</title>
        <authorList>
            <person name="Goeker M."/>
        </authorList>
    </citation>
    <scope>NUCLEOTIDE SEQUENCE [LARGE SCALE GENOMIC DNA]</scope>
    <source>
        <strain evidence="1 2">DSM 15730</strain>
    </source>
</reference>
<comment type="caution">
    <text evidence="1">The sequence shown here is derived from an EMBL/GenBank/DDBJ whole genome shotgun (WGS) entry which is preliminary data.</text>
</comment>
<evidence type="ECO:0000313" key="1">
    <source>
        <dbReference type="EMBL" id="MBA2876244.1"/>
    </source>
</evidence>
<gene>
    <name evidence="1" type="ORF">HNR31_003039</name>
</gene>
<keyword evidence="2" id="KW-1185">Reference proteome</keyword>
<sequence>MQKIILLIMVLIFCLVGCNKNEVKSEIYKGKNLSIAVVGKTPEVREKNIDFKSLSLEEISKSVKEISNEFDAVFIMKEHLSEADDDKYVSTYKNLTIPTFFFETTKAHLPFVNEGVTYKTAPEVGENSYAVGYLYSGTKQEYKDDVWKFYLYNDVKNEVNIKDVYTNIFKIIESVSQSSNLK</sequence>
<dbReference type="EMBL" id="JACDUT010000010">
    <property type="protein sequence ID" value="MBA2876244.1"/>
    <property type="molecule type" value="Genomic_DNA"/>
</dbReference>
<dbReference type="Proteomes" id="UP000523087">
    <property type="component" value="Unassembled WGS sequence"/>
</dbReference>
<accession>A0A7V9Z8Y7</accession>
<dbReference type="RefSeq" id="WP_181556971.1">
    <property type="nucleotide sequence ID" value="NZ_JACDUT010000010.1"/>
</dbReference>
<proteinExistence type="predicted"/>
<organism evidence="1 2">
    <name type="scientific">Thermaerobacillus caldiproteolyticus</name>
    <dbReference type="NCBI Taxonomy" id="247480"/>
    <lineage>
        <taxon>Bacteria</taxon>
        <taxon>Bacillati</taxon>
        <taxon>Bacillota</taxon>
        <taxon>Bacilli</taxon>
        <taxon>Bacillales</taxon>
        <taxon>Anoxybacillaceae</taxon>
        <taxon>Thermaerobacillus</taxon>
    </lineage>
</organism>
<name>A0A7V9Z8Y7_9BACL</name>